<dbReference type="SMART" id="SM00345">
    <property type="entry name" value="HTH_GNTR"/>
    <property type="match status" value="1"/>
</dbReference>
<dbReference type="InterPro" id="IPR004111">
    <property type="entry name" value="Repressor_TetR_C"/>
</dbReference>
<organism evidence="7 8">
    <name type="scientific">Dactylosporangium fulvum</name>
    <dbReference type="NCBI Taxonomy" id="53359"/>
    <lineage>
        <taxon>Bacteria</taxon>
        <taxon>Bacillati</taxon>
        <taxon>Actinomycetota</taxon>
        <taxon>Actinomycetes</taxon>
        <taxon>Micromonosporales</taxon>
        <taxon>Micromonosporaceae</taxon>
        <taxon>Dactylosporangium</taxon>
    </lineage>
</organism>
<dbReference type="Pfam" id="PF00392">
    <property type="entry name" value="GntR"/>
    <property type="match status" value="1"/>
</dbReference>
<feature type="domain" description="HTH gntR-type" evidence="5">
    <location>
        <begin position="5"/>
        <end position="73"/>
    </location>
</feature>
<dbReference type="InterPro" id="IPR000524">
    <property type="entry name" value="Tscrpt_reg_HTH_GntR"/>
</dbReference>
<dbReference type="SUPFAM" id="SSF46689">
    <property type="entry name" value="Homeodomain-like"/>
    <property type="match status" value="1"/>
</dbReference>
<dbReference type="PROSITE" id="PS50949">
    <property type="entry name" value="HTH_GNTR"/>
    <property type="match status" value="1"/>
</dbReference>
<evidence type="ECO:0000256" key="4">
    <source>
        <dbReference type="PROSITE-ProRule" id="PRU00335"/>
    </source>
</evidence>
<dbReference type="Pfam" id="PF00440">
    <property type="entry name" value="TetR_N"/>
    <property type="match status" value="1"/>
</dbReference>
<dbReference type="RefSeq" id="WP_259865407.1">
    <property type="nucleotide sequence ID" value="NZ_BAAAST010000018.1"/>
</dbReference>
<evidence type="ECO:0000259" key="6">
    <source>
        <dbReference type="PROSITE" id="PS50977"/>
    </source>
</evidence>
<proteinExistence type="predicted"/>
<dbReference type="InterPro" id="IPR009057">
    <property type="entry name" value="Homeodomain-like_sf"/>
</dbReference>
<dbReference type="Gene3D" id="1.10.357.10">
    <property type="entry name" value="Tetracycline Repressor, domain 2"/>
    <property type="match status" value="1"/>
</dbReference>
<evidence type="ECO:0000313" key="7">
    <source>
        <dbReference type="EMBL" id="UWP86278.1"/>
    </source>
</evidence>
<evidence type="ECO:0000313" key="8">
    <source>
        <dbReference type="Proteomes" id="UP001059617"/>
    </source>
</evidence>
<dbReference type="Gene3D" id="1.10.10.60">
    <property type="entry name" value="Homeodomain-like"/>
    <property type="match status" value="1"/>
</dbReference>
<evidence type="ECO:0000256" key="1">
    <source>
        <dbReference type="ARBA" id="ARBA00023015"/>
    </source>
</evidence>
<dbReference type="Pfam" id="PF02909">
    <property type="entry name" value="TetR_C_1"/>
    <property type="match status" value="1"/>
</dbReference>
<gene>
    <name evidence="7" type="ORF">Dfulv_19355</name>
</gene>
<dbReference type="PANTHER" id="PTHR30055:SF151">
    <property type="entry name" value="TRANSCRIPTIONAL REGULATORY PROTEIN"/>
    <property type="match status" value="1"/>
</dbReference>
<accession>A0ABY5WC78</accession>
<keyword evidence="2 4" id="KW-0238">DNA-binding</keyword>
<reference evidence="7" key="1">
    <citation type="submission" date="2021-04" db="EMBL/GenBank/DDBJ databases">
        <authorList>
            <person name="Hartkoorn R.C."/>
            <person name="Beaudoing E."/>
            <person name="Hot D."/>
        </authorList>
    </citation>
    <scope>NUCLEOTIDE SEQUENCE</scope>
    <source>
        <strain evidence="7">NRRL B-16292</strain>
    </source>
</reference>
<feature type="domain" description="HTH tetR-type" evidence="6">
    <location>
        <begin position="92"/>
        <end position="152"/>
    </location>
</feature>
<evidence type="ECO:0000256" key="3">
    <source>
        <dbReference type="ARBA" id="ARBA00023163"/>
    </source>
</evidence>
<name>A0ABY5WC78_9ACTN</name>
<dbReference type="InterPro" id="IPR050109">
    <property type="entry name" value="HTH-type_TetR-like_transc_reg"/>
</dbReference>
<keyword evidence="8" id="KW-1185">Reference proteome</keyword>
<dbReference type="PANTHER" id="PTHR30055">
    <property type="entry name" value="HTH-TYPE TRANSCRIPTIONAL REGULATOR RUTR"/>
    <property type="match status" value="1"/>
</dbReference>
<dbReference type="SUPFAM" id="SSF46785">
    <property type="entry name" value="Winged helix' DNA-binding domain"/>
    <property type="match status" value="1"/>
</dbReference>
<dbReference type="InterPro" id="IPR036390">
    <property type="entry name" value="WH_DNA-bd_sf"/>
</dbReference>
<keyword evidence="1" id="KW-0805">Transcription regulation</keyword>
<dbReference type="SUPFAM" id="SSF48498">
    <property type="entry name" value="Tetracyclin repressor-like, C-terminal domain"/>
    <property type="match status" value="1"/>
</dbReference>
<dbReference type="PROSITE" id="PS50977">
    <property type="entry name" value="HTH_TETR_2"/>
    <property type="match status" value="1"/>
</dbReference>
<protein>
    <submittedName>
        <fullName evidence="7">TetR/AcrR family transcriptional regulator C-terminal domain-containing protein</fullName>
    </submittedName>
</protein>
<dbReference type="EMBL" id="CP073720">
    <property type="protein sequence ID" value="UWP86278.1"/>
    <property type="molecule type" value="Genomic_DNA"/>
</dbReference>
<evidence type="ECO:0000256" key="2">
    <source>
        <dbReference type="ARBA" id="ARBA00023125"/>
    </source>
</evidence>
<dbReference type="InterPro" id="IPR001647">
    <property type="entry name" value="HTH_TetR"/>
</dbReference>
<sequence>MTDAEPPYRRIAADIRRRITAKELRPGDLVPSARQITHEWGVAVATATKALALLRQEGLTTVRPGVGTVVTAPSADRAGVRRPGPPRRGGTELTLARIVTVATGIADVEGFAEVSMRRIAAELGVATMSLYRHVPGKDELTLSMIDAAFGEAPLPAVPPPGWRARLEVAAVLLWRLFRRHPWLAPSMSLTRPQPAPNGLRYTEWVLAALDGTGLPPSDRLHVHLLLFSYVRGLATTLEPEAEAERETGITGNEWMDHGFGGAEVPTGAPNFEQLLAIDDFELDLDRLFAFGLGRLLDGLTVFISRRTPGPARPGPAQV</sequence>
<evidence type="ECO:0000259" key="5">
    <source>
        <dbReference type="PROSITE" id="PS50949"/>
    </source>
</evidence>
<feature type="DNA-binding region" description="H-T-H motif" evidence="4">
    <location>
        <begin position="115"/>
        <end position="134"/>
    </location>
</feature>
<dbReference type="InterPro" id="IPR036388">
    <property type="entry name" value="WH-like_DNA-bd_sf"/>
</dbReference>
<dbReference type="Gene3D" id="1.10.10.10">
    <property type="entry name" value="Winged helix-like DNA-binding domain superfamily/Winged helix DNA-binding domain"/>
    <property type="match status" value="1"/>
</dbReference>
<reference evidence="7" key="2">
    <citation type="submission" date="2022-09" db="EMBL/GenBank/DDBJ databases">
        <title>Biosynthetic gene clusters of Dactylosporangioum fulvum.</title>
        <authorList>
            <person name="Caradec T."/>
        </authorList>
    </citation>
    <scope>NUCLEOTIDE SEQUENCE</scope>
    <source>
        <strain evidence="7">NRRL B-16292</strain>
    </source>
</reference>
<dbReference type="Proteomes" id="UP001059617">
    <property type="component" value="Chromosome"/>
</dbReference>
<dbReference type="InterPro" id="IPR036271">
    <property type="entry name" value="Tet_transcr_reg_TetR-rel_C_sf"/>
</dbReference>
<keyword evidence="3" id="KW-0804">Transcription</keyword>